<dbReference type="RefSeq" id="WP_281284848.1">
    <property type="nucleotide sequence ID" value="NZ_VLKG01000010.1"/>
</dbReference>
<evidence type="ECO:0000313" key="1">
    <source>
        <dbReference type="EMBL" id="TWH64310.1"/>
    </source>
</evidence>
<name>A0A562HZX4_9GAMM</name>
<sequence>MEILITLLALSLVVILATNLSRSAKPLEEIQADESWPKPFSFI</sequence>
<keyword evidence="2" id="KW-1185">Reference proteome</keyword>
<dbReference type="Proteomes" id="UP000319627">
    <property type="component" value="Unassembled WGS sequence"/>
</dbReference>
<protein>
    <submittedName>
        <fullName evidence="1">Uncharacterized protein</fullName>
    </submittedName>
</protein>
<accession>A0A562HZX4</accession>
<gene>
    <name evidence="1" type="ORF">LX59_02513</name>
</gene>
<dbReference type="EMBL" id="VLKG01000010">
    <property type="protein sequence ID" value="TWH64310.1"/>
    <property type="molecule type" value="Genomic_DNA"/>
</dbReference>
<dbReference type="AlphaFoldDB" id="A0A562HZX4"/>
<proteinExistence type="predicted"/>
<reference evidence="1 2" key="1">
    <citation type="submission" date="2019-07" db="EMBL/GenBank/DDBJ databases">
        <title>Genomic Encyclopedia of Type Strains, Phase I: the one thousand microbial genomes (KMG-I) project.</title>
        <authorList>
            <person name="Kyrpides N."/>
        </authorList>
    </citation>
    <scope>NUCLEOTIDE SEQUENCE [LARGE SCALE GENOMIC DNA]</scope>
    <source>
        <strain evidence="1 2">DSM 375</strain>
    </source>
</reference>
<evidence type="ECO:0000313" key="2">
    <source>
        <dbReference type="Proteomes" id="UP000319627"/>
    </source>
</evidence>
<comment type="caution">
    <text evidence="1">The sequence shown here is derived from an EMBL/GenBank/DDBJ whole genome shotgun (WGS) entry which is preliminary data.</text>
</comment>
<organism evidence="1 2">
    <name type="scientific">Azomonas agilis</name>
    <dbReference type="NCBI Taxonomy" id="116849"/>
    <lineage>
        <taxon>Bacteria</taxon>
        <taxon>Pseudomonadati</taxon>
        <taxon>Pseudomonadota</taxon>
        <taxon>Gammaproteobacteria</taxon>
        <taxon>Pseudomonadales</taxon>
        <taxon>Pseudomonadaceae</taxon>
        <taxon>Azomonas</taxon>
    </lineage>
</organism>